<organism evidence="2 3">
    <name type="scientific">Streptomyces chlorus</name>
    <dbReference type="NCBI Taxonomy" id="887452"/>
    <lineage>
        <taxon>Bacteria</taxon>
        <taxon>Bacillati</taxon>
        <taxon>Actinomycetota</taxon>
        <taxon>Actinomycetes</taxon>
        <taxon>Kitasatosporales</taxon>
        <taxon>Streptomycetaceae</taxon>
        <taxon>Streptomyces</taxon>
    </lineage>
</organism>
<keyword evidence="3" id="KW-1185">Reference proteome</keyword>
<gene>
    <name evidence="2" type="ORF">ACFPZI_25210</name>
</gene>
<dbReference type="EMBL" id="JBHSOA010000054">
    <property type="protein sequence ID" value="MFC5854970.1"/>
    <property type="molecule type" value="Genomic_DNA"/>
</dbReference>
<keyword evidence="1" id="KW-1133">Transmembrane helix</keyword>
<name>A0ABW1E3B5_9ACTN</name>
<reference evidence="3" key="1">
    <citation type="journal article" date="2019" name="Int. J. Syst. Evol. Microbiol.">
        <title>The Global Catalogue of Microorganisms (GCM) 10K type strain sequencing project: providing services to taxonomists for standard genome sequencing and annotation.</title>
        <authorList>
            <consortium name="The Broad Institute Genomics Platform"/>
            <consortium name="The Broad Institute Genome Sequencing Center for Infectious Disease"/>
            <person name="Wu L."/>
            <person name="Ma J."/>
        </authorList>
    </citation>
    <scope>NUCLEOTIDE SEQUENCE [LARGE SCALE GENOMIC DNA]</scope>
    <source>
        <strain evidence="3">JCM 10411</strain>
    </source>
</reference>
<evidence type="ECO:0008006" key="4">
    <source>
        <dbReference type="Google" id="ProtNLM"/>
    </source>
</evidence>
<protein>
    <recommendedName>
        <fullName evidence="4">Secreted protein</fullName>
    </recommendedName>
</protein>
<proteinExistence type="predicted"/>
<feature type="transmembrane region" description="Helical" evidence="1">
    <location>
        <begin position="37"/>
        <end position="60"/>
    </location>
</feature>
<feature type="transmembrane region" description="Helical" evidence="1">
    <location>
        <begin position="6"/>
        <end position="25"/>
    </location>
</feature>
<evidence type="ECO:0000313" key="2">
    <source>
        <dbReference type="EMBL" id="MFC5854970.1"/>
    </source>
</evidence>
<keyword evidence="1" id="KW-0812">Transmembrane</keyword>
<evidence type="ECO:0000256" key="1">
    <source>
        <dbReference type="SAM" id="Phobius"/>
    </source>
</evidence>
<dbReference type="Proteomes" id="UP001596180">
    <property type="component" value="Unassembled WGS sequence"/>
</dbReference>
<dbReference type="RefSeq" id="WP_381367153.1">
    <property type="nucleotide sequence ID" value="NZ_JBHSOA010000054.1"/>
</dbReference>
<keyword evidence="1" id="KW-0472">Membrane</keyword>
<sequence>MESGPAIFAGMVFCLFGGGLLAWIATSVRRHRPVAQGVSPVASVTVASLVSLTSLVVGVWCLTRL</sequence>
<accession>A0ABW1E3B5</accession>
<comment type="caution">
    <text evidence="2">The sequence shown here is derived from an EMBL/GenBank/DDBJ whole genome shotgun (WGS) entry which is preliminary data.</text>
</comment>
<evidence type="ECO:0000313" key="3">
    <source>
        <dbReference type="Proteomes" id="UP001596180"/>
    </source>
</evidence>